<feature type="transmembrane region" description="Helical" evidence="5">
    <location>
        <begin position="124"/>
        <end position="145"/>
    </location>
</feature>
<dbReference type="RefSeq" id="XP_012945314.1">
    <property type="nucleotide sequence ID" value="XM_013089860.2"/>
</dbReference>
<keyword evidence="4 5" id="KW-0472">Membrane</keyword>
<dbReference type="Pfam" id="PF13903">
    <property type="entry name" value="Claudin_2"/>
    <property type="match status" value="1"/>
</dbReference>
<comment type="subcellular location">
    <subcellularLocation>
        <location evidence="1">Membrane</location>
        <topology evidence="1">Multi-pass membrane protein</topology>
    </subcellularLocation>
</comment>
<dbReference type="RefSeq" id="XP_012940673.1">
    <property type="nucleotide sequence ID" value="XM_013085219.2"/>
</dbReference>
<name>A0ABM1ACY4_APLCA</name>
<gene>
    <name evidence="8" type="primary">LOC106013624</name>
    <name evidence="7" type="synonym">LOC101863199</name>
</gene>
<dbReference type="PANTHER" id="PTHR21284">
    <property type="entry name" value="EG:80H7.2 PROTEIN"/>
    <property type="match status" value="1"/>
</dbReference>
<evidence type="ECO:0000313" key="7">
    <source>
        <dbReference type="RefSeq" id="XP_012940673.1"/>
    </source>
</evidence>
<reference evidence="7 8" key="1">
    <citation type="submission" date="2025-05" db="UniProtKB">
        <authorList>
            <consortium name="RefSeq"/>
        </authorList>
    </citation>
    <scope>IDENTIFICATION</scope>
</reference>
<evidence type="ECO:0000256" key="5">
    <source>
        <dbReference type="SAM" id="Phobius"/>
    </source>
</evidence>
<evidence type="ECO:0000256" key="4">
    <source>
        <dbReference type="ARBA" id="ARBA00023136"/>
    </source>
</evidence>
<keyword evidence="3 5" id="KW-1133">Transmembrane helix</keyword>
<dbReference type="InterPro" id="IPR004031">
    <property type="entry name" value="PMP22/EMP/MP20/Claudin"/>
</dbReference>
<organism evidence="6 8">
    <name type="scientific">Aplysia californica</name>
    <name type="common">California sea hare</name>
    <dbReference type="NCBI Taxonomy" id="6500"/>
    <lineage>
        <taxon>Eukaryota</taxon>
        <taxon>Metazoa</taxon>
        <taxon>Spiralia</taxon>
        <taxon>Lophotrochozoa</taxon>
        <taxon>Mollusca</taxon>
        <taxon>Gastropoda</taxon>
        <taxon>Heterobranchia</taxon>
        <taxon>Euthyneura</taxon>
        <taxon>Tectipleura</taxon>
        <taxon>Aplysiida</taxon>
        <taxon>Aplysioidea</taxon>
        <taxon>Aplysiidae</taxon>
        <taxon>Aplysia</taxon>
    </lineage>
</organism>
<evidence type="ECO:0000313" key="6">
    <source>
        <dbReference type="Proteomes" id="UP000694888"/>
    </source>
</evidence>
<dbReference type="GeneID" id="106013624"/>
<evidence type="ECO:0000256" key="3">
    <source>
        <dbReference type="ARBA" id="ARBA00022989"/>
    </source>
</evidence>
<sequence>MASCTVITAIICVLITTVAVIVAFATPNWVKFENLPVSGKSLCQCLNCDCGMWLHCVDTGSGDGSIDNCRWFFSEEFRIEKELPDWFKAVQGLMSCAVASSLLSLMIALFSLCCHCKSCNPHQAAGAFISLTFLLVAIAVSVFGAKGHLDYDIDVIADDNDLRTAIFGWSFWVAVGAGGMALVSSILYFCVGRNDEYI</sequence>
<proteinExistence type="predicted"/>
<dbReference type="Gene3D" id="1.20.140.150">
    <property type="match status" value="1"/>
</dbReference>
<evidence type="ECO:0000256" key="2">
    <source>
        <dbReference type="ARBA" id="ARBA00022692"/>
    </source>
</evidence>
<evidence type="ECO:0000313" key="8">
    <source>
        <dbReference type="RefSeq" id="XP_012945314.1"/>
    </source>
</evidence>
<dbReference type="PANTHER" id="PTHR21284:SF12">
    <property type="entry name" value="EG:80H7.2 PROTEIN"/>
    <property type="match status" value="1"/>
</dbReference>
<protein>
    <submittedName>
        <fullName evidence="7">Uncharacterized protein LOC101863199</fullName>
    </submittedName>
    <submittedName>
        <fullName evidence="8">Uncharacterized protein LOC106013624</fullName>
    </submittedName>
</protein>
<accession>A0ABM1ACY4</accession>
<evidence type="ECO:0000256" key="1">
    <source>
        <dbReference type="ARBA" id="ARBA00004141"/>
    </source>
</evidence>
<feature type="transmembrane region" description="Helical" evidence="5">
    <location>
        <begin position="92"/>
        <end position="112"/>
    </location>
</feature>
<dbReference type="Proteomes" id="UP000694888">
    <property type="component" value="Unplaced"/>
</dbReference>
<keyword evidence="2 5" id="KW-0812">Transmembrane</keyword>
<dbReference type="GeneID" id="101863199"/>
<feature type="transmembrane region" description="Helical" evidence="5">
    <location>
        <begin position="165"/>
        <end position="191"/>
    </location>
</feature>
<keyword evidence="6" id="KW-1185">Reference proteome</keyword>